<dbReference type="EMBL" id="CP144693">
    <property type="protein sequence ID" value="WVY99311.1"/>
    <property type="molecule type" value="Genomic_DNA"/>
</dbReference>
<keyword evidence="1" id="KW-0812">Transmembrane</keyword>
<sequence length="104" mass="12141">MSVSFMSSSSFIIFFSLCFFTSYRVCMQSTIFKQCLLRNLLKKKLKKLPWTLLCWTLLLSLSLQSSRSKLSPRHLLHMGLYERASKPLSHTLEYVVTRSDLLDI</sequence>
<evidence type="ECO:0000313" key="2">
    <source>
        <dbReference type="EMBL" id="WVY99311.1"/>
    </source>
</evidence>
<reference evidence="2 3" key="1">
    <citation type="journal article" date="2023" name="Life. Sci Alliance">
        <title>Evolutionary insights into 3D genome organization and epigenetic landscape of Vigna mungo.</title>
        <authorList>
            <person name="Junaid A."/>
            <person name="Singh B."/>
            <person name="Bhatia S."/>
        </authorList>
    </citation>
    <scope>NUCLEOTIDE SEQUENCE [LARGE SCALE GENOMIC DNA]</scope>
    <source>
        <strain evidence="2">Urdbean</strain>
    </source>
</reference>
<name>A0AAQ3RM71_VIGMU</name>
<keyword evidence="1" id="KW-1133">Transmembrane helix</keyword>
<evidence type="ECO:0000256" key="1">
    <source>
        <dbReference type="SAM" id="Phobius"/>
    </source>
</evidence>
<proteinExistence type="predicted"/>
<gene>
    <name evidence="2" type="ORF">V8G54_025381</name>
</gene>
<dbReference type="AlphaFoldDB" id="A0AAQ3RM71"/>
<feature type="transmembrane region" description="Helical" evidence="1">
    <location>
        <begin position="48"/>
        <end position="66"/>
    </location>
</feature>
<dbReference type="Proteomes" id="UP001374535">
    <property type="component" value="Chromosome 8"/>
</dbReference>
<accession>A0AAQ3RM71</accession>
<protein>
    <submittedName>
        <fullName evidence="2">Uncharacterized protein</fullName>
    </submittedName>
</protein>
<feature type="non-terminal residue" evidence="2">
    <location>
        <position position="104"/>
    </location>
</feature>
<organism evidence="2 3">
    <name type="scientific">Vigna mungo</name>
    <name type="common">Black gram</name>
    <name type="synonym">Phaseolus mungo</name>
    <dbReference type="NCBI Taxonomy" id="3915"/>
    <lineage>
        <taxon>Eukaryota</taxon>
        <taxon>Viridiplantae</taxon>
        <taxon>Streptophyta</taxon>
        <taxon>Embryophyta</taxon>
        <taxon>Tracheophyta</taxon>
        <taxon>Spermatophyta</taxon>
        <taxon>Magnoliopsida</taxon>
        <taxon>eudicotyledons</taxon>
        <taxon>Gunneridae</taxon>
        <taxon>Pentapetalae</taxon>
        <taxon>rosids</taxon>
        <taxon>fabids</taxon>
        <taxon>Fabales</taxon>
        <taxon>Fabaceae</taxon>
        <taxon>Papilionoideae</taxon>
        <taxon>50 kb inversion clade</taxon>
        <taxon>NPAAA clade</taxon>
        <taxon>indigoferoid/millettioid clade</taxon>
        <taxon>Phaseoleae</taxon>
        <taxon>Vigna</taxon>
    </lineage>
</organism>
<keyword evidence="1" id="KW-0472">Membrane</keyword>
<keyword evidence="3" id="KW-1185">Reference proteome</keyword>
<evidence type="ECO:0000313" key="3">
    <source>
        <dbReference type="Proteomes" id="UP001374535"/>
    </source>
</evidence>